<dbReference type="OrthoDB" id="10260741at2759"/>
<dbReference type="Proteomes" id="UP000053611">
    <property type="component" value="Unassembled WGS sequence"/>
</dbReference>
<accession>A0A0J1AXM6</accession>
<dbReference type="RefSeq" id="XP_018276565.1">
    <property type="nucleotide sequence ID" value="XM_018420956.1"/>
</dbReference>
<dbReference type="PANTHER" id="PTHR21255">
    <property type="entry name" value="T-COMPLEX-ASSOCIATED-TESTIS-EXPRESSED 1/ DYNEIN LIGHT CHAIN"/>
    <property type="match status" value="1"/>
</dbReference>
<organism evidence="2 3">
    <name type="scientific">Cutaneotrichosporon oleaginosum</name>
    <dbReference type="NCBI Taxonomy" id="879819"/>
    <lineage>
        <taxon>Eukaryota</taxon>
        <taxon>Fungi</taxon>
        <taxon>Dikarya</taxon>
        <taxon>Basidiomycota</taxon>
        <taxon>Agaricomycotina</taxon>
        <taxon>Tremellomycetes</taxon>
        <taxon>Trichosporonales</taxon>
        <taxon>Trichosporonaceae</taxon>
        <taxon>Cutaneotrichosporon</taxon>
    </lineage>
</organism>
<dbReference type="GO" id="GO:0007018">
    <property type="term" value="P:microtubule-based movement"/>
    <property type="evidence" value="ECO:0007669"/>
    <property type="project" value="TreeGrafter"/>
</dbReference>
<dbReference type="AlphaFoldDB" id="A0A0J1AXM6"/>
<dbReference type="GO" id="GO:0005868">
    <property type="term" value="C:cytoplasmic dynein complex"/>
    <property type="evidence" value="ECO:0007669"/>
    <property type="project" value="TreeGrafter"/>
</dbReference>
<dbReference type="GeneID" id="28981559"/>
<gene>
    <name evidence="2" type="ORF">CC85DRAFT_264351</name>
</gene>
<evidence type="ECO:0000313" key="2">
    <source>
        <dbReference type="EMBL" id="KLT40074.1"/>
    </source>
</evidence>
<sequence length="172" mass="18995">MPLLDAIKSRLPSSSSSTKSDTSGEYYSRALRTHIESLTSPSPDTPMSRPGGALSPPLRTASPRPKFNADQLRPYVRTLLAKTLANAVWDGNDKARMSQYSKDICEKVKARMLEIEPKGFKYIVTTTFTENLGQAGRADMACHWEDTDAACQEIFSNDGIIFVCIAYAVRVI</sequence>
<dbReference type="InterPro" id="IPR038586">
    <property type="entry name" value="Tctex-1-like_sf"/>
</dbReference>
<dbReference type="GO" id="GO:0045505">
    <property type="term" value="F:dynein intermediate chain binding"/>
    <property type="evidence" value="ECO:0007669"/>
    <property type="project" value="TreeGrafter"/>
</dbReference>
<feature type="compositionally biased region" description="Low complexity" evidence="1">
    <location>
        <begin position="13"/>
        <end position="23"/>
    </location>
</feature>
<feature type="region of interest" description="Disordered" evidence="1">
    <location>
        <begin position="1"/>
        <end position="67"/>
    </location>
</feature>
<dbReference type="STRING" id="879819.A0A0J1AXM6"/>
<dbReference type="Gene3D" id="3.30.1140.40">
    <property type="entry name" value="Tctex-1"/>
    <property type="match status" value="1"/>
</dbReference>
<dbReference type="CDD" id="cd21459">
    <property type="entry name" value="DLC-like_TCTEX1D2"/>
    <property type="match status" value="1"/>
</dbReference>
<dbReference type="PANTHER" id="PTHR21255:SF7">
    <property type="entry name" value="DYNEIN LIGHT CHAIN TCTEX-TYPE PROTEIN 2B"/>
    <property type="match status" value="1"/>
</dbReference>
<dbReference type="Pfam" id="PF03645">
    <property type="entry name" value="Tctex-1"/>
    <property type="match status" value="1"/>
</dbReference>
<dbReference type="EMBL" id="KQ087242">
    <property type="protein sequence ID" value="KLT40074.1"/>
    <property type="molecule type" value="Genomic_DNA"/>
</dbReference>
<reference evidence="2 3" key="1">
    <citation type="submission" date="2015-03" db="EMBL/GenBank/DDBJ databases">
        <title>Genomics and transcriptomics of the oil-accumulating basidiomycete yeast T. oleaginosus allow insights into substrate utilization and the diverse evolutionary trajectories of mating systems in fungi.</title>
        <authorList>
            <consortium name="DOE Joint Genome Institute"/>
            <person name="Kourist R."/>
            <person name="Kracht O."/>
            <person name="Bracharz F."/>
            <person name="Lipzen A."/>
            <person name="Nolan M."/>
            <person name="Ohm R."/>
            <person name="Grigoriev I."/>
            <person name="Sun S."/>
            <person name="Heitman J."/>
            <person name="Bruck T."/>
            <person name="Nowrousian M."/>
        </authorList>
    </citation>
    <scope>NUCLEOTIDE SEQUENCE [LARGE SCALE GENOMIC DNA]</scope>
    <source>
        <strain evidence="2 3">IBC0246</strain>
    </source>
</reference>
<name>A0A0J1AXM6_9TREE</name>
<dbReference type="GO" id="GO:0005737">
    <property type="term" value="C:cytoplasm"/>
    <property type="evidence" value="ECO:0007669"/>
    <property type="project" value="TreeGrafter"/>
</dbReference>
<proteinExistence type="predicted"/>
<evidence type="ECO:0000256" key="1">
    <source>
        <dbReference type="SAM" id="MobiDB-lite"/>
    </source>
</evidence>
<protein>
    <submittedName>
        <fullName evidence="2">Uncharacterized protein</fullName>
    </submittedName>
</protein>
<evidence type="ECO:0000313" key="3">
    <source>
        <dbReference type="Proteomes" id="UP000053611"/>
    </source>
</evidence>
<keyword evidence="3" id="KW-1185">Reference proteome</keyword>
<dbReference type="InterPro" id="IPR005334">
    <property type="entry name" value="Tctex-1-like"/>
</dbReference>